<dbReference type="SUPFAM" id="SSF51182">
    <property type="entry name" value="RmlC-like cupins"/>
    <property type="match status" value="1"/>
</dbReference>
<dbReference type="EMBL" id="JACONW010000003">
    <property type="protein sequence ID" value="MBC3948400.1"/>
    <property type="molecule type" value="Genomic_DNA"/>
</dbReference>
<comment type="caution">
    <text evidence="2">The sequence shown here is derived from an EMBL/GenBank/DDBJ whole genome shotgun (WGS) entry which is preliminary data.</text>
</comment>
<dbReference type="RefSeq" id="WP_187520192.1">
    <property type="nucleotide sequence ID" value="NZ_JACONW010000003.1"/>
</dbReference>
<dbReference type="Pfam" id="PF07883">
    <property type="entry name" value="Cupin_2"/>
    <property type="match status" value="1"/>
</dbReference>
<dbReference type="Proteomes" id="UP000651852">
    <property type="component" value="Unassembled WGS sequence"/>
</dbReference>
<proteinExistence type="predicted"/>
<keyword evidence="3" id="KW-1185">Reference proteome</keyword>
<reference evidence="2 3" key="1">
    <citation type="submission" date="2020-08" db="EMBL/GenBank/DDBJ databases">
        <title>Putative novel bacterial strains isolated from necrotic wheat leaf tissues caused by Xanthomonas translucens.</title>
        <authorList>
            <person name="Tambong J.T."/>
        </authorList>
    </citation>
    <scope>NUCLEOTIDE SEQUENCE [LARGE SCALE GENOMIC DNA]</scope>
    <source>
        <strain evidence="2 3">DOAB 1069</strain>
    </source>
</reference>
<dbReference type="PANTHER" id="PTHR36114:SF1">
    <property type="entry name" value="16.7 KDA PROTEIN IN WHIE LOCUS"/>
    <property type="match status" value="1"/>
</dbReference>
<dbReference type="Gene3D" id="2.60.120.10">
    <property type="entry name" value="Jelly Rolls"/>
    <property type="match status" value="1"/>
</dbReference>
<evidence type="ECO:0000313" key="2">
    <source>
        <dbReference type="EMBL" id="MBC3948400.1"/>
    </source>
</evidence>
<dbReference type="InterPro" id="IPR052044">
    <property type="entry name" value="PKS_Associated_Protein"/>
</dbReference>
<organism evidence="2 3">
    <name type="scientific">Pseudomonas folii</name>
    <dbReference type="NCBI Taxonomy" id="2762593"/>
    <lineage>
        <taxon>Bacteria</taxon>
        <taxon>Pseudomonadati</taxon>
        <taxon>Pseudomonadota</taxon>
        <taxon>Gammaproteobacteria</taxon>
        <taxon>Pseudomonadales</taxon>
        <taxon>Pseudomonadaceae</taxon>
        <taxon>Pseudomonas</taxon>
    </lineage>
</organism>
<dbReference type="InterPro" id="IPR014710">
    <property type="entry name" value="RmlC-like_jellyroll"/>
</dbReference>
<name>A0ABR7AVI5_9PSED</name>
<sequence length="130" mass="14628">MIPSGNTINIESALAQVSDYWSPQVIGQVNDQYIKVAKLKGELMWHAHADEDEMFMVVYGTLKIQLEDRDVILGPGEFCIIPKQVRHNPVAEDECGIMLIETVTTRHTGDEISARTVPIERQLKQDYSGT</sequence>
<evidence type="ECO:0000313" key="3">
    <source>
        <dbReference type="Proteomes" id="UP000651852"/>
    </source>
</evidence>
<protein>
    <submittedName>
        <fullName evidence="2">Cupin domain-containing protein</fullName>
    </submittedName>
</protein>
<gene>
    <name evidence="2" type="ORF">H8S59_01245</name>
</gene>
<dbReference type="PANTHER" id="PTHR36114">
    <property type="entry name" value="16.7 KDA PROTEIN IN WHIE LOCUS"/>
    <property type="match status" value="1"/>
</dbReference>
<dbReference type="InterPro" id="IPR013096">
    <property type="entry name" value="Cupin_2"/>
</dbReference>
<feature type="domain" description="Cupin type-2" evidence="1">
    <location>
        <begin position="44"/>
        <end position="93"/>
    </location>
</feature>
<evidence type="ECO:0000259" key="1">
    <source>
        <dbReference type="Pfam" id="PF07883"/>
    </source>
</evidence>
<dbReference type="CDD" id="cd02226">
    <property type="entry name" value="cupin_YdbB-like"/>
    <property type="match status" value="1"/>
</dbReference>
<dbReference type="InterPro" id="IPR011051">
    <property type="entry name" value="RmlC_Cupin_sf"/>
</dbReference>
<accession>A0ABR7AVI5</accession>